<accession>A0A8J7GMF7</accession>
<dbReference type="RefSeq" id="WP_231398961.1">
    <property type="nucleotide sequence ID" value="NZ_BONS01000008.1"/>
</dbReference>
<dbReference type="EMBL" id="JADOUF010000001">
    <property type="protein sequence ID" value="MBG6139553.1"/>
    <property type="molecule type" value="Genomic_DNA"/>
</dbReference>
<gene>
    <name evidence="1" type="ORF">IW245_005747</name>
</gene>
<proteinExistence type="predicted"/>
<name>A0A8J7GMF7_9ACTN</name>
<dbReference type="Proteomes" id="UP000622552">
    <property type="component" value="Unassembled WGS sequence"/>
</dbReference>
<sequence>MAQLPELVTPAGGTAFVVFGATGFGVGLAEGEGLADGEAEGDGEGEADSLGRWARSARSAISRDEEAFVVAGEDVNWTVAKPTPTRIPRTAVPVMICNRRDWKSGFLGAGSSFTAWWPVKR</sequence>
<evidence type="ECO:0000313" key="1">
    <source>
        <dbReference type="EMBL" id="MBG6139553.1"/>
    </source>
</evidence>
<comment type="caution">
    <text evidence="1">The sequence shown here is derived from an EMBL/GenBank/DDBJ whole genome shotgun (WGS) entry which is preliminary data.</text>
</comment>
<dbReference type="AlphaFoldDB" id="A0A8J7GMF7"/>
<keyword evidence="2" id="KW-1185">Reference proteome</keyword>
<protein>
    <submittedName>
        <fullName evidence="1">Uncharacterized protein</fullName>
    </submittedName>
</protein>
<reference evidence="1" key="1">
    <citation type="submission" date="2020-11" db="EMBL/GenBank/DDBJ databases">
        <title>Sequencing the genomes of 1000 actinobacteria strains.</title>
        <authorList>
            <person name="Klenk H.-P."/>
        </authorList>
    </citation>
    <scope>NUCLEOTIDE SEQUENCE</scope>
    <source>
        <strain evidence="1">DSM 45356</strain>
    </source>
</reference>
<evidence type="ECO:0000313" key="2">
    <source>
        <dbReference type="Proteomes" id="UP000622552"/>
    </source>
</evidence>
<organism evidence="1 2">
    <name type="scientific">Longispora fulva</name>
    <dbReference type="NCBI Taxonomy" id="619741"/>
    <lineage>
        <taxon>Bacteria</taxon>
        <taxon>Bacillati</taxon>
        <taxon>Actinomycetota</taxon>
        <taxon>Actinomycetes</taxon>
        <taxon>Micromonosporales</taxon>
        <taxon>Micromonosporaceae</taxon>
        <taxon>Longispora</taxon>
    </lineage>
</organism>